<evidence type="ECO:0000256" key="3">
    <source>
        <dbReference type="SAM" id="SignalP"/>
    </source>
</evidence>
<feature type="chain" id="PRO_5012223033" description="Major royal jelly protein" evidence="3">
    <location>
        <begin position="26"/>
        <end position="363"/>
    </location>
</feature>
<gene>
    <name evidence="4" type="ORF">A6768_08370</name>
</gene>
<sequence>MTKLLNIATAAALSVAAIAPHGASAQAPALKRVATSDSMIWNAVAVSHDRIFVAGPRWTGSRGPQLAIIANGVKPRPFPDTAWNSWRPGADNGAAFININAIHMDSEGNLWIVDTGSPEFGGDPLPRGAKLVRIDLKADKVDRVIQLGPDLALPGSYVDDIRFNGDHAYLTDAGRPGIIVLDVATGMGRRVLEDHPAATARDGRPIVLSGQPVRGPDGKPLKVHSDPLEVSPDGRWLMFGPLEGPWSRVPTSLLDNHTVPAHDLAAAVEPWAGLPPVGGTAIASDGSLYFADLAEDSIKVRRPDGSIDTLVTDHALHWVDAPFLDADGKLWLPVPQMDRVGLFHGGKSEMRWPVALYTLETSR</sequence>
<name>A0A291MY45_SPHYA</name>
<evidence type="ECO:0000313" key="5">
    <source>
        <dbReference type="Proteomes" id="UP000219422"/>
    </source>
</evidence>
<feature type="signal peptide" evidence="3">
    <location>
        <begin position="1"/>
        <end position="25"/>
    </location>
</feature>
<proteinExistence type="predicted"/>
<organism evidence="4 5">
    <name type="scientific">Sphingobium yanoikuyae</name>
    <name type="common">Sphingomonas yanoikuyae</name>
    <dbReference type="NCBI Taxonomy" id="13690"/>
    <lineage>
        <taxon>Bacteria</taxon>
        <taxon>Pseudomonadati</taxon>
        <taxon>Pseudomonadota</taxon>
        <taxon>Alphaproteobacteria</taxon>
        <taxon>Sphingomonadales</taxon>
        <taxon>Sphingomonadaceae</taxon>
        <taxon>Sphingobium</taxon>
    </lineage>
</organism>
<dbReference type="Proteomes" id="UP000219422">
    <property type="component" value="Chromosome"/>
</dbReference>
<dbReference type="RefSeq" id="WP_097383268.1">
    <property type="nucleotide sequence ID" value="NZ_CP023741.1"/>
</dbReference>
<evidence type="ECO:0000313" key="4">
    <source>
        <dbReference type="EMBL" id="ATI80016.1"/>
    </source>
</evidence>
<dbReference type="GeneID" id="57776848"/>
<dbReference type="InterPro" id="IPR017996">
    <property type="entry name" value="MRJP/yellow-related"/>
</dbReference>
<dbReference type="AlphaFoldDB" id="A0A291MY45"/>
<dbReference type="GO" id="GO:0005576">
    <property type="term" value="C:extracellular region"/>
    <property type="evidence" value="ECO:0007669"/>
    <property type="project" value="UniProtKB-SubCell"/>
</dbReference>
<evidence type="ECO:0000256" key="1">
    <source>
        <dbReference type="ARBA" id="ARBA00004613"/>
    </source>
</evidence>
<dbReference type="KEGG" id="sya:A6768_08370"/>
<evidence type="ECO:0000256" key="2">
    <source>
        <dbReference type="ARBA" id="ARBA00022525"/>
    </source>
</evidence>
<keyword evidence="2" id="KW-0964">Secreted</keyword>
<protein>
    <recommendedName>
        <fullName evidence="6">Major royal jelly protein</fullName>
    </recommendedName>
</protein>
<keyword evidence="3" id="KW-0732">Signal</keyword>
<dbReference type="EMBL" id="CP023741">
    <property type="protein sequence ID" value="ATI80016.1"/>
    <property type="molecule type" value="Genomic_DNA"/>
</dbReference>
<dbReference type="PANTHER" id="PTHR10009:SF18">
    <property type="entry name" value="PROTEIN YELLOW-LIKE PROTEIN"/>
    <property type="match status" value="1"/>
</dbReference>
<accession>A0A291MY45</accession>
<dbReference type="PANTHER" id="PTHR10009">
    <property type="entry name" value="PROTEIN YELLOW-RELATED"/>
    <property type="match status" value="1"/>
</dbReference>
<dbReference type="SUPFAM" id="SSF101898">
    <property type="entry name" value="NHL repeat"/>
    <property type="match status" value="1"/>
</dbReference>
<reference evidence="4 5" key="1">
    <citation type="submission" date="2017-10" db="EMBL/GenBank/DDBJ databases">
        <title>Sphingobium yanoikuyae S72.</title>
        <authorList>
            <person name="Sanchez E."/>
            <person name="Bustos P."/>
            <person name="Mendoza P."/>
            <person name="Guo X."/>
            <person name="Mendoza A."/>
        </authorList>
    </citation>
    <scope>NUCLEOTIDE SEQUENCE [LARGE SCALE GENOMIC DNA]</scope>
    <source>
        <strain evidence="4 5">S72</strain>
    </source>
</reference>
<dbReference type="Gene3D" id="2.120.10.30">
    <property type="entry name" value="TolB, C-terminal domain"/>
    <property type="match status" value="1"/>
</dbReference>
<comment type="subcellular location">
    <subcellularLocation>
        <location evidence="1">Secreted</location>
    </subcellularLocation>
</comment>
<evidence type="ECO:0008006" key="6">
    <source>
        <dbReference type="Google" id="ProtNLM"/>
    </source>
</evidence>
<dbReference type="Pfam" id="PF03022">
    <property type="entry name" value="MRJP"/>
    <property type="match status" value="1"/>
</dbReference>
<dbReference type="InterPro" id="IPR011042">
    <property type="entry name" value="6-blade_b-propeller_TolB-like"/>
</dbReference>